<dbReference type="AlphaFoldDB" id="A0A699QI06"/>
<feature type="compositionally biased region" description="Basic residues" evidence="1">
    <location>
        <begin position="1"/>
        <end position="10"/>
    </location>
</feature>
<sequence>MFLLIKKRNVKTQGQGRPIGGCSGERRESSGKRRPAKGDLLVVYENVVDNTDIKDVTNEHGDENGVNKGHDENVNEGL</sequence>
<comment type="caution">
    <text evidence="2">The sequence shown here is derived from an EMBL/GenBank/DDBJ whole genome shotgun (WGS) entry which is preliminary data.</text>
</comment>
<evidence type="ECO:0000256" key="1">
    <source>
        <dbReference type="SAM" id="MobiDB-lite"/>
    </source>
</evidence>
<name>A0A699QI06_TANCI</name>
<feature type="region of interest" description="Disordered" evidence="1">
    <location>
        <begin position="53"/>
        <end position="78"/>
    </location>
</feature>
<evidence type="ECO:0000313" key="2">
    <source>
        <dbReference type="EMBL" id="GFC62372.1"/>
    </source>
</evidence>
<protein>
    <submittedName>
        <fullName evidence="2">Uncharacterized protein</fullName>
    </submittedName>
</protein>
<accession>A0A699QI06</accession>
<feature type="region of interest" description="Disordered" evidence="1">
    <location>
        <begin position="1"/>
        <end position="39"/>
    </location>
</feature>
<gene>
    <name evidence="2" type="ORF">Tci_834342</name>
</gene>
<feature type="non-terminal residue" evidence="2">
    <location>
        <position position="78"/>
    </location>
</feature>
<organism evidence="2">
    <name type="scientific">Tanacetum cinerariifolium</name>
    <name type="common">Dalmatian daisy</name>
    <name type="synonym">Chrysanthemum cinerariifolium</name>
    <dbReference type="NCBI Taxonomy" id="118510"/>
    <lineage>
        <taxon>Eukaryota</taxon>
        <taxon>Viridiplantae</taxon>
        <taxon>Streptophyta</taxon>
        <taxon>Embryophyta</taxon>
        <taxon>Tracheophyta</taxon>
        <taxon>Spermatophyta</taxon>
        <taxon>Magnoliopsida</taxon>
        <taxon>eudicotyledons</taxon>
        <taxon>Gunneridae</taxon>
        <taxon>Pentapetalae</taxon>
        <taxon>asterids</taxon>
        <taxon>campanulids</taxon>
        <taxon>Asterales</taxon>
        <taxon>Asteraceae</taxon>
        <taxon>Asteroideae</taxon>
        <taxon>Anthemideae</taxon>
        <taxon>Anthemidinae</taxon>
        <taxon>Tanacetum</taxon>
    </lineage>
</organism>
<proteinExistence type="predicted"/>
<dbReference type="EMBL" id="BKCJ010993635">
    <property type="protein sequence ID" value="GFC62372.1"/>
    <property type="molecule type" value="Genomic_DNA"/>
</dbReference>
<reference evidence="2" key="1">
    <citation type="journal article" date="2019" name="Sci. Rep.">
        <title>Draft genome of Tanacetum cinerariifolium, the natural source of mosquito coil.</title>
        <authorList>
            <person name="Yamashiro T."/>
            <person name="Shiraishi A."/>
            <person name="Satake H."/>
            <person name="Nakayama K."/>
        </authorList>
    </citation>
    <scope>NUCLEOTIDE SEQUENCE</scope>
</reference>